<accession>A0A1G6CJY8</accession>
<proteinExistence type="predicted"/>
<keyword evidence="1" id="KW-0812">Transmembrane</keyword>
<dbReference type="eggNOG" id="ENOG5033F46">
    <property type="taxonomic scope" value="Bacteria"/>
</dbReference>
<sequence>MLNYLKADCYRIRKERLSLVSLGLLIAFAILFAFLYREDHSNQVGQSLVMVWPTLLPLFFVTPAKIFLGEDLTNRTINNILVKSQNRLKVFTYKWLMTLVVTWFYILLALLLTAFAHQMFTGVASYQTVLTYFLYQLPIYTVIASLCTFIFAFFDKIYQSYMVYIIIALLFDQLASLMIGMVFKTDALAPYMMFNQLSQVDVAGNYFTATVLVAFLFTIIYTVGAYLIFEKREFK</sequence>
<evidence type="ECO:0008006" key="4">
    <source>
        <dbReference type="Google" id="ProtNLM"/>
    </source>
</evidence>
<keyword evidence="1" id="KW-1133">Transmembrane helix</keyword>
<dbReference type="Proteomes" id="UP000182508">
    <property type="component" value="Unassembled WGS sequence"/>
</dbReference>
<feature type="transmembrane region" description="Helical" evidence="1">
    <location>
        <begin position="203"/>
        <end position="229"/>
    </location>
</feature>
<feature type="transmembrane region" description="Helical" evidence="1">
    <location>
        <begin position="132"/>
        <end position="154"/>
    </location>
</feature>
<evidence type="ECO:0000313" key="2">
    <source>
        <dbReference type="EMBL" id="SDB33085.1"/>
    </source>
</evidence>
<dbReference type="RefSeq" id="WP_074486313.1">
    <property type="nucleotide sequence ID" value="NZ_FMXP01000023.1"/>
</dbReference>
<feature type="transmembrane region" description="Helical" evidence="1">
    <location>
        <begin position="95"/>
        <end position="120"/>
    </location>
</feature>
<organism evidence="2 3">
    <name type="scientific">Streptococcus henryi</name>
    <dbReference type="NCBI Taxonomy" id="439219"/>
    <lineage>
        <taxon>Bacteria</taxon>
        <taxon>Bacillati</taxon>
        <taxon>Bacillota</taxon>
        <taxon>Bacilli</taxon>
        <taxon>Lactobacillales</taxon>
        <taxon>Streptococcaceae</taxon>
        <taxon>Streptococcus</taxon>
    </lineage>
</organism>
<dbReference type="EMBL" id="FMXP01000023">
    <property type="protein sequence ID" value="SDB33085.1"/>
    <property type="molecule type" value="Genomic_DNA"/>
</dbReference>
<dbReference type="AlphaFoldDB" id="A0A1G6CJY8"/>
<dbReference type="STRING" id="439219.SAMN02910293_01634"/>
<feature type="transmembrane region" description="Helical" evidence="1">
    <location>
        <begin position="48"/>
        <end position="68"/>
    </location>
</feature>
<gene>
    <name evidence="2" type="ORF">SAMN02910293_01634</name>
</gene>
<evidence type="ECO:0000256" key="1">
    <source>
        <dbReference type="SAM" id="Phobius"/>
    </source>
</evidence>
<reference evidence="2 3" key="1">
    <citation type="submission" date="2016-10" db="EMBL/GenBank/DDBJ databases">
        <authorList>
            <person name="de Groot N.N."/>
        </authorList>
    </citation>
    <scope>NUCLEOTIDE SEQUENCE [LARGE SCALE GENOMIC DNA]</scope>
    <source>
        <strain evidence="2 3">A-4</strain>
    </source>
</reference>
<feature type="transmembrane region" description="Helical" evidence="1">
    <location>
        <begin position="17"/>
        <end position="36"/>
    </location>
</feature>
<keyword evidence="1" id="KW-0472">Membrane</keyword>
<feature type="transmembrane region" description="Helical" evidence="1">
    <location>
        <begin position="161"/>
        <end position="183"/>
    </location>
</feature>
<name>A0A1G6CJY8_9STRE</name>
<protein>
    <recommendedName>
        <fullName evidence="4">ABC-2 type transport system permease protein</fullName>
    </recommendedName>
</protein>
<keyword evidence="3" id="KW-1185">Reference proteome</keyword>
<evidence type="ECO:0000313" key="3">
    <source>
        <dbReference type="Proteomes" id="UP000182508"/>
    </source>
</evidence>